<evidence type="ECO:0000256" key="4">
    <source>
        <dbReference type="ARBA" id="ARBA00022692"/>
    </source>
</evidence>
<evidence type="ECO:0000256" key="7">
    <source>
        <dbReference type="ARBA" id="ARBA00023315"/>
    </source>
</evidence>
<dbReference type="PANTHER" id="PTHR22883">
    <property type="entry name" value="ZINC FINGER DHHC DOMAIN CONTAINING PROTEIN"/>
    <property type="match status" value="1"/>
</dbReference>
<gene>
    <name evidence="11" type="ORF">ILEXP_LOCUS11999</name>
</gene>
<feature type="compositionally biased region" description="Polar residues" evidence="9">
    <location>
        <begin position="204"/>
        <end position="213"/>
    </location>
</feature>
<evidence type="ECO:0000313" key="12">
    <source>
        <dbReference type="Proteomes" id="UP001642360"/>
    </source>
</evidence>
<keyword evidence="6 8" id="KW-0472">Membrane</keyword>
<dbReference type="GO" id="GO:0019706">
    <property type="term" value="F:protein-cysteine S-palmitoyltransferase activity"/>
    <property type="evidence" value="ECO:0007669"/>
    <property type="project" value="UniProtKB-EC"/>
</dbReference>
<dbReference type="PANTHER" id="PTHR22883:SF391">
    <property type="entry name" value="PROTEIN S-ACYLTRANSFERASE 3-RELATED"/>
    <property type="match status" value="1"/>
</dbReference>
<keyword evidence="7 8" id="KW-0012">Acyltransferase</keyword>
<evidence type="ECO:0000256" key="3">
    <source>
        <dbReference type="ARBA" id="ARBA00022679"/>
    </source>
</evidence>
<comment type="similarity">
    <text evidence="2 8">Belongs to the DHHC palmitoyltransferase family.</text>
</comment>
<keyword evidence="12" id="KW-1185">Reference proteome</keyword>
<feature type="transmembrane region" description="Helical" evidence="8">
    <location>
        <begin position="12"/>
        <end position="32"/>
    </location>
</feature>
<evidence type="ECO:0000256" key="9">
    <source>
        <dbReference type="SAM" id="MobiDB-lite"/>
    </source>
</evidence>
<accession>A0ABC8RQF8</accession>
<comment type="subcellular location">
    <subcellularLocation>
        <location evidence="1">Endomembrane system</location>
        <topology evidence="1">Multi-pass membrane protein</topology>
    </subcellularLocation>
</comment>
<feature type="transmembrane region" description="Helical" evidence="8">
    <location>
        <begin position="52"/>
        <end position="77"/>
    </location>
</feature>
<dbReference type="Proteomes" id="UP001642360">
    <property type="component" value="Unassembled WGS sequence"/>
</dbReference>
<proteinExistence type="inferred from homology"/>
<keyword evidence="4 8" id="KW-0812">Transmembrane</keyword>
<dbReference type="AlphaFoldDB" id="A0ABC8RQF8"/>
<evidence type="ECO:0000313" key="11">
    <source>
        <dbReference type="EMBL" id="CAK9144252.1"/>
    </source>
</evidence>
<feature type="region of interest" description="Disordered" evidence="9">
    <location>
        <begin position="199"/>
        <end position="235"/>
    </location>
</feature>
<dbReference type="Pfam" id="PF01529">
    <property type="entry name" value="DHHC"/>
    <property type="match status" value="1"/>
</dbReference>
<feature type="compositionally biased region" description="Polar residues" evidence="9">
    <location>
        <begin position="223"/>
        <end position="235"/>
    </location>
</feature>
<feature type="domain" description="Palmitoyltransferase DHHC" evidence="10">
    <location>
        <begin position="6"/>
        <end position="86"/>
    </location>
</feature>
<dbReference type="InterPro" id="IPR039859">
    <property type="entry name" value="PFA4/ZDH16/20/ERF2-like"/>
</dbReference>
<reference evidence="11 12" key="1">
    <citation type="submission" date="2024-02" db="EMBL/GenBank/DDBJ databases">
        <authorList>
            <person name="Vignale AGUSTIN F."/>
            <person name="Sosa J E."/>
            <person name="Modenutti C."/>
        </authorList>
    </citation>
    <scope>NUCLEOTIDE SEQUENCE [LARGE SCALE GENOMIC DNA]</scope>
</reference>
<dbReference type="EMBL" id="CAUOFW020001380">
    <property type="protein sequence ID" value="CAK9144252.1"/>
    <property type="molecule type" value="Genomic_DNA"/>
</dbReference>
<comment type="catalytic activity">
    <reaction evidence="8">
        <text>L-cysteinyl-[protein] + hexadecanoyl-CoA = S-hexadecanoyl-L-cysteinyl-[protein] + CoA</text>
        <dbReference type="Rhea" id="RHEA:36683"/>
        <dbReference type="Rhea" id="RHEA-COMP:10131"/>
        <dbReference type="Rhea" id="RHEA-COMP:11032"/>
        <dbReference type="ChEBI" id="CHEBI:29950"/>
        <dbReference type="ChEBI" id="CHEBI:57287"/>
        <dbReference type="ChEBI" id="CHEBI:57379"/>
        <dbReference type="ChEBI" id="CHEBI:74151"/>
        <dbReference type="EC" id="2.3.1.225"/>
    </reaction>
</comment>
<name>A0ABC8RQF8_9AQUA</name>
<sequence>MLMCLQRNYRLFIFFISSTTTLCIYVFTFSLLDILQQQGSVWNIMSRNVVSVILVVYSFIAVWFVGGLSALHAYLICTNKTTYESFRYWYDKRENPYNQGIVKNIKEFIFSKTPPSLVNFREWVIDKDDTTTDSINQKFGGDIFSSKWKVDIEMGGMLTKDASMPLPNILQNLDYKGIDDNLKKDGGGNVDQFFFPTVEEVSGAQRTSTNGYSPTEEDRSEDGSSQQNSSVIQQE</sequence>
<evidence type="ECO:0000256" key="6">
    <source>
        <dbReference type="ARBA" id="ARBA00023136"/>
    </source>
</evidence>
<evidence type="ECO:0000259" key="10">
    <source>
        <dbReference type="Pfam" id="PF01529"/>
    </source>
</evidence>
<evidence type="ECO:0000256" key="2">
    <source>
        <dbReference type="ARBA" id="ARBA00008574"/>
    </source>
</evidence>
<evidence type="ECO:0000256" key="5">
    <source>
        <dbReference type="ARBA" id="ARBA00022989"/>
    </source>
</evidence>
<organism evidence="11 12">
    <name type="scientific">Ilex paraguariensis</name>
    <name type="common">yerba mate</name>
    <dbReference type="NCBI Taxonomy" id="185542"/>
    <lineage>
        <taxon>Eukaryota</taxon>
        <taxon>Viridiplantae</taxon>
        <taxon>Streptophyta</taxon>
        <taxon>Embryophyta</taxon>
        <taxon>Tracheophyta</taxon>
        <taxon>Spermatophyta</taxon>
        <taxon>Magnoliopsida</taxon>
        <taxon>eudicotyledons</taxon>
        <taxon>Gunneridae</taxon>
        <taxon>Pentapetalae</taxon>
        <taxon>asterids</taxon>
        <taxon>campanulids</taxon>
        <taxon>Aquifoliales</taxon>
        <taxon>Aquifoliaceae</taxon>
        <taxon>Ilex</taxon>
    </lineage>
</organism>
<keyword evidence="3 8" id="KW-0808">Transferase</keyword>
<dbReference type="GO" id="GO:0012505">
    <property type="term" value="C:endomembrane system"/>
    <property type="evidence" value="ECO:0007669"/>
    <property type="project" value="UniProtKB-SubCell"/>
</dbReference>
<comment type="caution">
    <text evidence="11">The sequence shown here is derived from an EMBL/GenBank/DDBJ whole genome shotgun (WGS) entry which is preliminary data.</text>
</comment>
<comment type="domain">
    <text evidence="8">The DHHC domain is required for palmitoyltransferase activity.</text>
</comment>
<evidence type="ECO:0000256" key="1">
    <source>
        <dbReference type="ARBA" id="ARBA00004127"/>
    </source>
</evidence>
<dbReference type="EC" id="2.3.1.225" evidence="8"/>
<dbReference type="InterPro" id="IPR001594">
    <property type="entry name" value="Palmitoyltrfase_DHHC"/>
</dbReference>
<protein>
    <recommendedName>
        <fullName evidence="8">S-acyltransferase</fullName>
        <ecNumber evidence="8">2.3.1.225</ecNumber>
    </recommendedName>
    <alternativeName>
        <fullName evidence="8">Palmitoyltransferase</fullName>
    </alternativeName>
</protein>
<keyword evidence="5 8" id="KW-1133">Transmembrane helix</keyword>
<evidence type="ECO:0000256" key="8">
    <source>
        <dbReference type="RuleBase" id="RU079119"/>
    </source>
</evidence>